<evidence type="ECO:0000256" key="2">
    <source>
        <dbReference type="SAM" id="Phobius"/>
    </source>
</evidence>
<dbReference type="InterPro" id="IPR011055">
    <property type="entry name" value="Dup_hybrid_motif"/>
</dbReference>
<name>A0ABW3ZXG8_9BACI</name>
<protein>
    <submittedName>
        <fullName evidence="5">Peptidoglycan DD-metalloendopeptidase family protein</fullName>
    </submittedName>
</protein>
<dbReference type="PANTHER" id="PTHR21666">
    <property type="entry name" value="PEPTIDASE-RELATED"/>
    <property type="match status" value="1"/>
</dbReference>
<evidence type="ECO:0000259" key="3">
    <source>
        <dbReference type="Pfam" id="PF01464"/>
    </source>
</evidence>
<dbReference type="Pfam" id="PF01551">
    <property type="entry name" value="Peptidase_M23"/>
    <property type="match status" value="1"/>
</dbReference>
<accession>A0ABW3ZXG8</accession>
<feature type="region of interest" description="Disordered" evidence="1">
    <location>
        <begin position="1"/>
        <end position="23"/>
    </location>
</feature>
<dbReference type="SUPFAM" id="SSF51261">
    <property type="entry name" value="Duplicated hybrid motif"/>
    <property type="match status" value="1"/>
</dbReference>
<keyword evidence="2" id="KW-0812">Transmembrane</keyword>
<dbReference type="PANTHER" id="PTHR21666:SF270">
    <property type="entry name" value="MUREIN HYDROLASE ACTIVATOR ENVC"/>
    <property type="match status" value="1"/>
</dbReference>
<feature type="compositionally biased region" description="Basic and acidic residues" evidence="1">
    <location>
        <begin position="7"/>
        <end position="16"/>
    </location>
</feature>
<comment type="caution">
    <text evidence="5">The sequence shown here is derived from an EMBL/GenBank/DDBJ whole genome shotgun (WGS) entry which is preliminary data.</text>
</comment>
<evidence type="ECO:0000313" key="5">
    <source>
        <dbReference type="EMBL" id="MFD1363120.1"/>
    </source>
</evidence>
<gene>
    <name evidence="5" type="ORF">ACFQ4A_15835</name>
</gene>
<dbReference type="CDD" id="cd12797">
    <property type="entry name" value="M23_peptidase"/>
    <property type="match status" value="1"/>
</dbReference>
<keyword evidence="2" id="KW-0472">Membrane</keyword>
<dbReference type="EMBL" id="JBHTNH010000029">
    <property type="protein sequence ID" value="MFD1363120.1"/>
    <property type="molecule type" value="Genomic_DNA"/>
</dbReference>
<keyword evidence="6" id="KW-1185">Reference proteome</keyword>
<evidence type="ECO:0000256" key="1">
    <source>
        <dbReference type="SAM" id="MobiDB-lite"/>
    </source>
</evidence>
<keyword evidence="2" id="KW-1133">Transmembrane helix</keyword>
<dbReference type="Gene3D" id="2.70.70.10">
    <property type="entry name" value="Glucose Permease (Domain IIA)"/>
    <property type="match status" value="1"/>
</dbReference>
<dbReference type="RefSeq" id="WP_382402326.1">
    <property type="nucleotide sequence ID" value="NZ_JBHTNH010000029.1"/>
</dbReference>
<evidence type="ECO:0000259" key="4">
    <source>
        <dbReference type="Pfam" id="PF01551"/>
    </source>
</evidence>
<organism evidence="5 6">
    <name type="scientific">Lentibacillus salinarum</name>
    <dbReference type="NCBI Taxonomy" id="446820"/>
    <lineage>
        <taxon>Bacteria</taxon>
        <taxon>Bacillati</taxon>
        <taxon>Bacillota</taxon>
        <taxon>Bacilli</taxon>
        <taxon>Bacillales</taxon>
        <taxon>Bacillaceae</taxon>
        <taxon>Lentibacillus</taxon>
    </lineage>
</organism>
<feature type="domain" description="Transglycosylase SLT" evidence="3">
    <location>
        <begin position="325"/>
        <end position="424"/>
    </location>
</feature>
<dbReference type="Pfam" id="PF01464">
    <property type="entry name" value="SLT"/>
    <property type="match status" value="1"/>
</dbReference>
<feature type="transmembrane region" description="Helical" evidence="2">
    <location>
        <begin position="61"/>
        <end position="83"/>
    </location>
</feature>
<dbReference type="InterPro" id="IPR016047">
    <property type="entry name" value="M23ase_b-sheet_dom"/>
</dbReference>
<reference evidence="6" key="1">
    <citation type="journal article" date="2019" name="Int. J. Syst. Evol. Microbiol.">
        <title>The Global Catalogue of Microorganisms (GCM) 10K type strain sequencing project: providing services to taxonomists for standard genome sequencing and annotation.</title>
        <authorList>
            <consortium name="The Broad Institute Genomics Platform"/>
            <consortium name="The Broad Institute Genome Sequencing Center for Infectious Disease"/>
            <person name="Wu L."/>
            <person name="Ma J."/>
        </authorList>
    </citation>
    <scope>NUCLEOTIDE SEQUENCE [LARGE SCALE GENOMIC DNA]</scope>
    <source>
        <strain evidence="6">CCUG 54822</strain>
    </source>
</reference>
<dbReference type="Proteomes" id="UP001597178">
    <property type="component" value="Unassembled WGS sequence"/>
</dbReference>
<dbReference type="SUPFAM" id="SSF53955">
    <property type="entry name" value="Lysozyme-like"/>
    <property type="match status" value="1"/>
</dbReference>
<evidence type="ECO:0000313" key="6">
    <source>
        <dbReference type="Proteomes" id="UP001597178"/>
    </source>
</evidence>
<dbReference type="InterPro" id="IPR023346">
    <property type="entry name" value="Lysozyme-like_dom_sf"/>
</dbReference>
<proteinExistence type="predicted"/>
<dbReference type="InterPro" id="IPR050570">
    <property type="entry name" value="Cell_wall_metabolism_enzyme"/>
</dbReference>
<dbReference type="InterPro" id="IPR008258">
    <property type="entry name" value="Transglycosylase_SLT_dom_1"/>
</dbReference>
<dbReference type="Gene3D" id="1.10.530.10">
    <property type="match status" value="1"/>
</dbReference>
<feature type="domain" description="M23ase beta-sheet core" evidence="4">
    <location>
        <begin position="474"/>
        <end position="570"/>
    </location>
</feature>
<sequence length="578" mass="62644">MGEEEKEQQKIHDAGKKGGQVAGKAAGKAGKKLGKKLAKHIAKLAIKAGRALATKILANPYSWIVIGIILIVIIVILALTTIFGNVSGGDLDGHGGINEQDEALKQEYQDAADTVFPGVKTESGEELKYRLHWGLIYSVDFYSAETQEVNHEMPYNDLEELAEDLAPVFEYETSTVTITTETEEEKEKELENGETETVTETVTETEEKEVQLLTDADTVKGSYAYSYEWDETTTENDNMKVTVEKKVISGIDFEQDYSRLDAILKDKMDEDTITDDDREMVLHTGETAGTGAPALGFLMGRPTITANSLGGIDISSLPEEWRQAFEDAGGEYNVDPNILMAVAFMESTFRPDAVGPPNPSGELARGMMQFLPSTFDSIGVDGNNDGEKDIFDPIDSIFSAAKYLDYLDISEDAHQALYQYSGGSHEYAEEAIQLSRTVMTSGGGGQLAWPTPTSSNITSTYGTRADPVTGEQSFHNGIDVGASCGTPIVAAASGTVSDSGPASGYGQWIVINHSGGLTTIYGHMYEEDLLVDAGDTVQQGQMISRVGDNGKSTGCHLHFQLEQNKQSVNPMTFLNMSF</sequence>
<dbReference type="CDD" id="cd13399">
    <property type="entry name" value="Slt35-like"/>
    <property type="match status" value="1"/>
</dbReference>